<keyword evidence="7" id="KW-1278">Translocase</keyword>
<dbReference type="NCBIfam" id="TIGR01525">
    <property type="entry name" value="ATPase-IB_hvy"/>
    <property type="match status" value="1"/>
</dbReference>
<dbReference type="STRING" id="360412.LARV_00157"/>
<dbReference type="GO" id="GO:0019829">
    <property type="term" value="F:ATPase-coupled monoatomic cation transmembrane transporter activity"/>
    <property type="evidence" value="ECO:0007669"/>
    <property type="project" value="InterPro"/>
</dbReference>
<feature type="transmembrane region" description="Helical" evidence="10">
    <location>
        <begin position="651"/>
        <end position="674"/>
    </location>
</feature>
<evidence type="ECO:0000256" key="6">
    <source>
        <dbReference type="ARBA" id="ARBA00022840"/>
    </source>
</evidence>
<evidence type="ECO:0000256" key="2">
    <source>
        <dbReference type="ARBA" id="ARBA00006024"/>
    </source>
</evidence>
<evidence type="ECO:0000313" key="12">
    <source>
        <dbReference type="EMBL" id="GAP12422.1"/>
    </source>
</evidence>
<dbReference type="InterPro" id="IPR044492">
    <property type="entry name" value="P_typ_ATPase_HD_dom"/>
</dbReference>
<dbReference type="SFLD" id="SFLDG00002">
    <property type="entry name" value="C1.7:_P-type_atpase_like"/>
    <property type="match status" value="1"/>
</dbReference>
<dbReference type="GO" id="GO:0005886">
    <property type="term" value="C:plasma membrane"/>
    <property type="evidence" value="ECO:0007669"/>
    <property type="project" value="UniProtKB-SubCell"/>
</dbReference>
<dbReference type="Pfam" id="PF00403">
    <property type="entry name" value="HMA"/>
    <property type="match status" value="1"/>
</dbReference>
<dbReference type="InterPro" id="IPR023299">
    <property type="entry name" value="ATPase_P-typ_cyto_dom_N"/>
</dbReference>
<dbReference type="EMBL" id="DF967972">
    <property type="protein sequence ID" value="GAP12422.1"/>
    <property type="molecule type" value="Genomic_DNA"/>
</dbReference>
<dbReference type="InterPro" id="IPR006121">
    <property type="entry name" value="HMA_dom"/>
</dbReference>
<dbReference type="InterPro" id="IPR023214">
    <property type="entry name" value="HAD_sf"/>
</dbReference>
<name>A0A0S7BDJ3_9CHLR</name>
<sequence>MSKIQKFEVPIQGMDCVECTLHVQHAIAALPGVKSVTVLLAAERATVQLDPVLVDLPMIRRAVAAAGYQVPEVNAPVEPPPARTLQNFTRPIMTIFGIVFGVVLFGVVFGEWLGWFEKVTDWVPFPVGVGLVLLFGFPVFKNVIQAALRKQIIAHTLMTMGVIAALAVGEWATAAVAVFFMRVGDYAEKFTTERARKAVRDLTALAPQTARVERGGAEMEIPVNQVAVGEVVIVRPGEKIPVDGEVLEGQATLDQAAITGESMPVEAGPGARVYAATLAQLGSLRVRAAQVGADTTFGRVVRMVEEAEANRADVQRLGDRFAAGYLPVVASIALATYLISRNPLSTAAVLLVACSCSFALATPIAMLASVGAGAKHGLLIKGGRYLELLAKADTLLIDKTGTLTSGKPRLTDVVPLNGLGKDELLRLAASAERYSEHPLAEAVRSAALERELSLLEPRDFSTDPGRGVRAAVNGVTIEVGSWRMLGEDEIPARAAALESQGKTLLYVRTNGALAGVLAAADALRPEAPGALAELKGLGVKHIELLTGDNERTAQAAAGQLGIAYRANLLPEDKIRIVKEYQAEGRTVVMMGDGVNDAPALAQANVGIAMGAYGSDVAIEAAHIALLRDDWSLLPRLFRIARRTMHVVKMNFIFTLVYNTVGLTLAAFGILPPILAAALQSLPDLGILGNSSRLLKQD</sequence>
<dbReference type="SUPFAM" id="SSF55008">
    <property type="entry name" value="HMA, heavy metal-associated domain"/>
    <property type="match status" value="1"/>
</dbReference>
<evidence type="ECO:0000259" key="11">
    <source>
        <dbReference type="PROSITE" id="PS50846"/>
    </source>
</evidence>
<evidence type="ECO:0000256" key="8">
    <source>
        <dbReference type="ARBA" id="ARBA00022989"/>
    </source>
</evidence>
<dbReference type="InterPro" id="IPR008250">
    <property type="entry name" value="ATPase_P-typ_transduc_dom_A_sf"/>
</dbReference>
<dbReference type="SFLD" id="SFLDF00027">
    <property type="entry name" value="p-type_atpase"/>
    <property type="match status" value="1"/>
</dbReference>
<dbReference type="InterPro" id="IPR001757">
    <property type="entry name" value="P_typ_ATPase"/>
</dbReference>
<dbReference type="NCBIfam" id="TIGR01512">
    <property type="entry name" value="ATPase-IB2_Cd"/>
    <property type="match status" value="1"/>
</dbReference>
<dbReference type="InterPro" id="IPR059000">
    <property type="entry name" value="ATPase_P-type_domA"/>
</dbReference>
<protein>
    <submittedName>
        <fullName evidence="12">Copper-(Or silver)-translocating P-type ATPase</fullName>
    </submittedName>
</protein>
<keyword evidence="9 10" id="KW-0472">Membrane</keyword>
<proteinExistence type="inferred from homology"/>
<dbReference type="SUPFAM" id="SSF81653">
    <property type="entry name" value="Calcium ATPase, transduction domain A"/>
    <property type="match status" value="1"/>
</dbReference>
<keyword evidence="6 10" id="KW-0067">ATP-binding</keyword>
<evidence type="ECO:0000256" key="7">
    <source>
        <dbReference type="ARBA" id="ARBA00022967"/>
    </source>
</evidence>
<keyword evidence="4 10" id="KW-0479">Metal-binding</keyword>
<evidence type="ECO:0000313" key="13">
    <source>
        <dbReference type="Proteomes" id="UP000055060"/>
    </source>
</evidence>
<dbReference type="RefSeq" id="WP_172797749.1">
    <property type="nucleotide sequence ID" value="NZ_DF967972.1"/>
</dbReference>
<dbReference type="Gene3D" id="3.40.1110.10">
    <property type="entry name" value="Calcium-transporting ATPase, cytoplasmic domain N"/>
    <property type="match status" value="1"/>
</dbReference>
<evidence type="ECO:0000256" key="10">
    <source>
        <dbReference type="RuleBase" id="RU362081"/>
    </source>
</evidence>
<dbReference type="SUPFAM" id="SSF56784">
    <property type="entry name" value="HAD-like"/>
    <property type="match status" value="1"/>
</dbReference>
<dbReference type="PANTHER" id="PTHR48085">
    <property type="entry name" value="CADMIUM/ZINC-TRANSPORTING ATPASE HMA2-RELATED"/>
    <property type="match status" value="1"/>
</dbReference>
<dbReference type="Proteomes" id="UP000055060">
    <property type="component" value="Unassembled WGS sequence"/>
</dbReference>
<evidence type="ECO:0000256" key="3">
    <source>
        <dbReference type="ARBA" id="ARBA00022692"/>
    </source>
</evidence>
<gene>
    <name evidence="12" type="ORF">LARV_00157</name>
</gene>
<dbReference type="Pfam" id="PF00122">
    <property type="entry name" value="E1-E2_ATPase"/>
    <property type="match status" value="1"/>
</dbReference>
<dbReference type="GO" id="GO:0016887">
    <property type="term" value="F:ATP hydrolysis activity"/>
    <property type="evidence" value="ECO:0007669"/>
    <property type="project" value="InterPro"/>
</dbReference>
<reference evidence="12" key="1">
    <citation type="submission" date="2015-07" db="EMBL/GenBank/DDBJ databases">
        <title>Draft Genome Sequences of Anaerolinea thermolimosa IMO-1, Bellilinea caldifistulae GOMI-1, Leptolinea tardivitalis YMTK-2, Levilinea saccharolytica KIBI-1,Longilinea arvoryzae KOME-1, Previously Described as Members of the Anaerolineaceae (Chloroflexi).</title>
        <authorList>
            <person name="Sekiguchi Y."/>
            <person name="Ohashi A."/>
            <person name="Matsuura N."/>
            <person name="Tourlousse M.D."/>
        </authorList>
    </citation>
    <scope>NUCLEOTIDE SEQUENCE [LARGE SCALE GENOMIC DNA]</scope>
    <source>
        <strain evidence="12">KOME-1</strain>
    </source>
</reference>
<keyword evidence="10" id="KW-1003">Cell membrane</keyword>
<keyword evidence="3 10" id="KW-0812">Transmembrane</keyword>
<dbReference type="PRINTS" id="PR00119">
    <property type="entry name" value="CATATPASE"/>
</dbReference>
<feature type="domain" description="HMA" evidence="11">
    <location>
        <begin position="5"/>
        <end position="71"/>
    </location>
</feature>
<organism evidence="12">
    <name type="scientific">Longilinea arvoryzae</name>
    <dbReference type="NCBI Taxonomy" id="360412"/>
    <lineage>
        <taxon>Bacteria</taxon>
        <taxon>Bacillati</taxon>
        <taxon>Chloroflexota</taxon>
        <taxon>Anaerolineae</taxon>
        <taxon>Anaerolineales</taxon>
        <taxon>Anaerolineaceae</taxon>
        <taxon>Longilinea</taxon>
    </lineage>
</organism>
<dbReference type="PANTHER" id="PTHR48085:SF5">
    <property type="entry name" value="CADMIUM_ZINC-TRANSPORTING ATPASE HMA4-RELATED"/>
    <property type="match status" value="1"/>
</dbReference>
<dbReference type="PROSITE" id="PS00154">
    <property type="entry name" value="ATPASE_E1_E2"/>
    <property type="match status" value="1"/>
</dbReference>
<dbReference type="GO" id="GO:0005524">
    <property type="term" value="F:ATP binding"/>
    <property type="evidence" value="ECO:0007669"/>
    <property type="project" value="UniProtKB-UniRule"/>
</dbReference>
<accession>A0A0S7BDJ3</accession>
<evidence type="ECO:0000256" key="1">
    <source>
        <dbReference type="ARBA" id="ARBA00004651"/>
    </source>
</evidence>
<dbReference type="FunFam" id="2.70.150.10:FF:000002">
    <property type="entry name" value="Copper-transporting ATPase 1, putative"/>
    <property type="match status" value="1"/>
</dbReference>
<comment type="similarity">
    <text evidence="2 10">Belongs to the cation transport ATPase (P-type) (TC 3.A.3) family. Type IB subfamily.</text>
</comment>
<dbReference type="SFLD" id="SFLDS00003">
    <property type="entry name" value="Haloacid_Dehalogenase"/>
    <property type="match status" value="1"/>
</dbReference>
<dbReference type="InterPro" id="IPR023298">
    <property type="entry name" value="ATPase_P-typ_TM_dom_sf"/>
</dbReference>
<feature type="transmembrane region" description="Helical" evidence="10">
    <location>
        <begin position="346"/>
        <end position="374"/>
    </location>
</feature>
<evidence type="ECO:0000256" key="4">
    <source>
        <dbReference type="ARBA" id="ARBA00022723"/>
    </source>
</evidence>
<keyword evidence="13" id="KW-1185">Reference proteome</keyword>
<dbReference type="Gene3D" id="3.30.70.100">
    <property type="match status" value="1"/>
</dbReference>
<dbReference type="CDD" id="cd02079">
    <property type="entry name" value="P-type_ATPase_HM"/>
    <property type="match status" value="1"/>
</dbReference>
<dbReference type="AlphaFoldDB" id="A0A0S7BDJ3"/>
<dbReference type="GO" id="GO:0046872">
    <property type="term" value="F:metal ion binding"/>
    <property type="evidence" value="ECO:0007669"/>
    <property type="project" value="UniProtKB-KW"/>
</dbReference>
<dbReference type="InterPro" id="IPR036163">
    <property type="entry name" value="HMA_dom_sf"/>
</dbReference>
<dbReference type="NCBIfam" id="TIGR01494">
    <property type="entry name" value="ATPase_P-type"/>
    <property type="match status" value="1"/>
</dbReference>
<dbReference type="InterPro" id="IPR051014">
    <property type="entry name" value="Cation_Transport_ATPase_IB"/>
</dbReference>
<dbReference type="Pfam" id="PF00702">
    <property type="entry name" value="Hydrolase"/>
    <property type="match status" value="1"/>
</dbReference>
<dbReference type="NCBIfam" id="TIGR01511">
    <property type="entry name" value="ATPase-IB1_Cu"/>
    <property type="match status" value="1"/>
</dbReference>
<dbReference type="InterPro" id="IPR027256">
    <property type="entry name" value="P-typ_ATPase_IB"/>
</dbReference>
<dbReference type="CDD" id="cd00371">
    <property type="entry name" value="HMA"/>
    <property type="match status" value="1"/>
</dbReference>
<keyword evidence="5 10" id="KW-0547">Nucleotide-binding</keyword>
<dbReference type="SUPFAM" id="SSF81665">
    <property type="entry name" value="Calcium ATPase, transmembrane domain M"/>
    <property type="match status" value="1"/>
</dbReference>
<dbReference type="InterPro" id="IPR018303">
    <property type="entry name" value="ATPase_P-typ_P_site"/>
</dbReference>
<feature type="transmembrane region" description="Helical" evidence="10">
    <location>
        <begin position="321"/>
        <end position="340"/>
    </location>
</feature>
<dbReference type="PROSITE" id="PS50846">
    <property type="entry name" value="HMA_2"/>
    <property type="match status" value="1"/>
</dbReference>
<feature type="transmembrane region" description="Helical" evidence="10">
    <location>
        <begin position="92"/>
        <end position="116"/>
    </location>
</feature>
<keyword evidence="8 10" id="KW-1133">Transmembrane helix</keyword>
<dbReference type="Gene3D" id="3.40.50.1000">
    <property type="entry name" value="HAD superfamily/HAD-like"/>
    <property type="match status" value="1"/>
</dbReference>
<dbReference type="Gene3D" id="2.70.150.10">
    <property type="entry name" value="Calcium-transporting ATPase, cytoplasmic transduction domain A"/>
    <property type="match status" value="1"/>
</dbReference>
<evidence type="ECO:0000256" key="9">
    <source>
        <dbReference type="ARBA" id="ARBA00023136"/>
    </source>
</evidence>
<feature type="transmembrane region" description="Helical" evidence="10">
    <location>
        <begin position="122"/>
        <end position="140"/>
    </location>
</feature>
<comment type="subcellular location">
    <subcellularLocation>
        <location evidence="1">Cell membrane</location>
        <topology evidence="1">Multi-pass membrane protein</topology>
    </subcellularLocation>
</comment>
<evidence type="ECO:0000256" key="5">
    <source>
        <dbReference type="ARBA" id="ARBA00022741"/>
    </source>
</evidence>
<dbReference type="InterPro" id="IPR036412">
    <property type="entry name" value="HAD-like_sf"/>
</dbReference>